<evidence type="ECO:0000256" key="3">
    <source>
        <dbReference type="ARBA" id="ARBA00022617"/>
    </source>
</evidence>
<dbReference type="InterPro" id="IPR017972">
    <property type="entry name" value="Cyt_P450_CS"/>
</dbReference>
<keyword evidence="10" id="KW-0812">Transmembrane</keyword>
<dbReference type="PRINTS" id="PR00463">
    <property type="entry name" value="EP450I"/>
</dbReference>
<evidence type="ECO:0000313" key="12">
    <source>
        <dbReference type="Proteomes" id="UP000583929"/>
    </source>
</evidence>
<dbReference type="FunFam" id="1.10.630.10:FF:000126">
    <property type="entry name" value="Predicted protein"/>
    <property type="match status" value="1"/>
</dbReference>
<sequence length="524" mass="59520">MFTNQKYYGYELYNILILFGLAAFALIWFSWTRKKYLSSKPPLPPGPHGLPLVGYLPFLSSNIHHDYSALAKVYGPIFKFWMGTKLCVVITSPQLIGQVVREQDIVFANRNLSICSSITTYAGHDIAFASYGPEWKNLRKIFIREMSSNTKIDIMYGVRRGEVRKSIRYLFENINTPVDIGRLAFQTTMDTVINMTIGASLEGDDVAIDIGQFKKAVEDLVLINGKFNISDVFPVLKWFDIQGMARESTKIFQMFEAVFDKAITKRKNTLNDPVPKAFTRKDFLQYLMELHEDQTSETPITITEIKALLTDTFLAATDTTTTTVEWAMAEILNKPVVLNKIQEELKQVVGLNNNVEDSHLSKLTYLNAVLKETLRLHPPVPFLVPRKSSQSAIVGGYTIPKGATIFLNVWSMQRDPNVWNNSLEFLPERFCGDKIQGDIDYNFSGHQNFNYLPFGSGRRICAGISLGEKMVMHLLASFMHCFDWKLPVGTKVEFLDKFGLVLKKQTPLAAIPTPRFSDIDIYLH</sequence>
<protein>
    <recommendedName>
        <fullName evidence="13">Cytochrome P450</fullName>
    </recommendedName>
</protein>
<dbReference type="PANTHER" id="PTHR47951">
    <property type="entry name" value="OS08G0547900 PROTEIN"/>
    <property type="match status" value="1"/>
</dbReference>
<keyword evidence="6 8" id="KW-0408">Iron</keyword>
<reference evidence="11 12" key="1">
    <citation type="journal article" date="2020" name="bioRxiv">
        <title>Sequence and annotation of 42 cannabis genomes reveals extensive copy number variation in cannabinoid synthesis and pathogen resistance genes.</title>
        <authorList>
            <person name="Mckernan K.J."/>
            <person name="Helbert Y."/>
            <person name="Kane L.T."/>
            <person name="Ebling H."/>
            <person name="Zhang L."/>
            <person name="Liu B."/>
            <person name="Eaton Z."/>
            <person name="Mclaughlin S."/>
            <person name="Kingan S."/>
            <person name="Baybayan P."/>
            <person name="Concepcion G."/>
            <person name="Jordan M."/>
            <person name="Riva A."/>
            <person name="Barbazuk W."/>
            <person name="Harkins T."/>
        </authorList>
    </citation>
    <scope>NUCLEOTIDE SEQUENCE [LARGE SCALE GENOMIC DNA]</scope>
    <source>
        <strain evidence="12">cv. Jamaican Lion 4</strain>
        <tissue evidence="11">Leaf</tissue>
    </source>
</reference>
<organism evidence="11 12">
    <name type="scientific">Cannabis sativa</name>
    <name type="common">Hemp</name>
    <name type="synonym">Marijuana</name>
    <dbReference type="NCBI Taxonomy" id="3483"/>
    <lineage>
        <taxon>Eukaryota</taxon>
        <taxon>Viridiplantae</taxon>
        <taxon>Streptophyta</taxon>
        <taxon>Embryophyta</taxon>
        <taxon>Tracheophyta</taxon>
        <taxon>Spermatophyta</taxon>
        <taxon>Magnoliopsida</taxon>
        <taxon>eudicotyledons</taxon>
        <taxon>Gunneridae</taxon>
        <taxon>Pentapetalae</taxon>
        <taxon>rosids</taxon>
        <taxon>fabids</taxon>
        <taxon>Rosales</taxon>
        <taxon>Cannabaceae</taxon>
        <taxon>Cannabis</taxon>
    </lineage>
</organism>
<dbReference type="EMBL" id="JAATIQ010000097">
    <property type="protein sequence ID" value="KAF4383475.1"/>
    <property type="molecule type" value="Genomic_DNA"/>
</dbReference>
<dbReference type="SUPFAM" id="SSF48264">
    <property type="entry name" value="Cytochrome P450"/>
    <property type="match status" value="1"/>
</dbReference>
<keyword evidence="12" id="KW-1185">Reference proteome</keyword>
<dbReference type="GO" id="GO:0004497">
    <property type="term" value="F:monooxygenase activity"/>
    <property type="evidence" value="ECO:0007669"/>
    <property type="project" value="UniProtKB-KW"/>
</dbReference>
<evidence type="ECO:0000256" key="4">
    <source>
        <dbReference type="ARBA" id="ARBA00022723"/>
    </source>
</evidence>
<keyword evidence="5 9" id="KW-0560">Oxidoreductase</keyword>
<dbReference type="GO" id="GO:0020037">
    <property type="term" value="F:heme binding"/>
    <property type="evidence" value="ECO:0007669"/>
    <property type="project" value="InterPro"/>
</dbReference>
<accession>A0A7J6GKP1</accession>
<dbReference type="PROSITE" id="PS00086">
    <property type="entry name" value="CYTOCHROME_P450"/>
    <property type="match status" value="1"/>
</dbReference>
<keyword evidence="4 8" id="KW-0479">Metal-binding</keyword>
<dbReference type="PRINTS" id="PR00385">
    <property type="entry name" value="P450"/>
</dbReference>
<evidence type="ECO:0000256" key="9">
    <source>
        <dbReference type="RuleBase" id="RU000461"/>
    </source>
</evidence>
<evidence type="ECO:0008006" key="13">
    <source>
        <dbReference type="Google" id="ProtNLM"/>
    </source>
</evidence>
<feature type="transmembrane region" description="Helical" evidence="10">
    <location>
        <begin position="12"/>
        <end position="31"/>
    </location>
</feature>
<comment type="cofactor">
    <cofactor evidence="1 8">
        <name>heme</name>
        <dbReference type="ChEBI" id="CHEBI:30413"/>
    </cofactor>
</comment>
<proteinExistence type="inferred from homology"/>
<evidence type="ECO:0000256" key="10">
    <source>
        <dbReference type="SAM" id="Phobius"/>
    </source>
</evidence>
<dbReference type="InterPro" id="IPR001128">
    <property type="entry name" value="Cyt_P450"/>
</dbReference>
<name>A0A7J6GKP1_CANSA</name>
<feature type="binding site" description="axial binding residue" evidence="8">
    <location>
        <position position="461"/>
    </location>
    <ligand>
        <name>heme</name>
        <dbReference type="ChEBI" id="CHEBI:30413"/>
    </ligand>
    <ligandPart>
        <name>Fe</name>
        <dbReference type="ChEBI" id="CHEBI:18248"/>
    </ligandPart>
</feature>
<evidence type="ECO:0000256" key="7">
    <source>
        <dbReference type="ARBA" id="ARBA00023033"/>
    </source>
</evidence>
<evidence type="ECO:0000256" key="2">
    <source>
        <dbReference type="ARBA" id="ARBA00010617"/>
    </source>
</evidence>
<comment type="caution">
    <text evidence="11">The sequence shown here is derived from an EMBL/GenBank/DDBJ whole genome shotgun (WGS) entry which is preliminary data.</text>
</comment>
<dbReference type="InterPro" id="IPR002401">
    <property type="entry name" value="Cyt_P450_E_grp-I"/>
</dbReference>
<keyword evidence="10" id="KW-0472">Membrane</keyword>
<keyword evidence="3 8" id="KW-0349">Heme</keyword>
<comment type="similarity">
    <text evidence="2 9">Belongs to the cytochrome P450 family.</text>
</comment>
<dbReference type="AlphaFoldDB" id="A0A7J6GKP1"/>
<evidence type="ECO:0000256" key="8">
    <source>
        <dbReference type="PIRSR" id="PIRSR602401-1"/>
    </source>
</evidence>
<dbReference type="InterPro" id="IPR036396">
    <property type="entry name" value="Cyt_P450_sf"/>
</dbReference>
<gene>
    <name evidence="11" type="ORF">G4B88_000175</name>
</gene>
<evidence type="ECO:0000256" key="1">
    <source>
        <dbReference type="ARBA" id="ARBA00001971"/>
    </source>
</evidence>
<evidence type="ECO:0000313" key="11">
    <source>
        <dbReference type="EMBL" id="KAF4383475.1"/>
    </source>
</evidence>
<keyword evidence="10" id="KW-1133">Transmembrane helix</keyword>
<dbReference type="PANTHER" id="PTHR47951:SF7">
    <property type="entry name" value="FLAVONOID 3',5'-HYDROXYLASE-LIKE ISOFORM X1"/>
    <property type="match status" value="1"/>
</dbReference>
<dbReference type="Proteomes" id="UP000583929">
    <property type="component" value="Unassembled WGS sequence"/>
</dbReference>
<dbReference type="Gene3D" id="1.10.630.10">
    <property type="entry name" value="Cytochrome P450"/>
    <property type="match status" value="1"/>
</dbReference>
<evidence type="ECO:0000256" key="5">
    <source>
        <dbReference type="ARBA" id="ARBA00023002"/>
    </source>
</evidence>
<dbReference type="GO" id="GO:0016705">
    <property type="term" value="F:oxidoreductase activity, acting on paired donors, with incorporation or reduction of molecular oxygen"/>
    <property type="evidence" value="ECO:0007669"/>
    <property type="project" value="InterPro"/>
</dbReference>
<evidence type="ECO:0000256" key="6">
    <source>
        <dbReference type="ARBA" id="ARBA00023004"/>
    </source>
</evidence>
<keyword evidence="7 9" id="KW-0503">Monooxygenase</keyword>
<dbReference type="GO" id="GO:0005506">
    <property type="term" value="F:iron ion binding"/>
    <property type="evidence" value="ECO:0007669"/>
    <property type="project" value="InterPro"/>
</dbReference>
<dbReference type="Pfam" id="PF00067">
    <property type="entry name" value="p450"/>
    <property type="match status" value="1"/>
</dbReference>